<dbReference type="Proteomes" id="UP001596549">
    <property type="component" value="Unassembled WGS sequence"/>
</dbReference>
<gene>
    <name evidence="1" type="ORF">ACFQPF_13025</name>
</gene>
<name>A0ABW2NUA1_9BACL</name>
<dbReference type="Pfam" id="PF16888">
    <property type="entry name" value="YwqH-like"/>
    <property type="match status" value="1"/>
</dbReference>
<dbReference type="InterPro" id="IPR031681">
    <property type="entry name" value="YwqH-like"/>
</dbReference>
<keyword evidence="2" id="KW-1185">Reference proteome</keyword>
<comment type="caution">
    <text evidence="1">The sequence shown here is derived from an EMBL/GenBank/DDBJ whole genome shotgun (WGS) entry which is preliminary data.</text>
</comment>
<reference evidence="2" key="1">
    <citation type="journal article" date="2019" name="Int. J. Syst. Evol. Microbiol.">
        <title>The Global Catalogue of Microorganisms (GCM) 10K type strain sequencing project: providing services to taxonomists for standard genome sequencing and annotation.</title>
        <authorList>
            <consortium name="The Broad Institute Genomics Platform"/>
            <consortium name="The Broad Institute Genome Sequencing Center for Infectious Disease"/>
            <person name="Wu L."/>
            <person name="Ma J."/>
        </authorList>
    </citation>
    <scope>NUCLEOTIDE SEQUENCE [LARGE SCALE GENOMIC DNA]</scope>
    <source>
        <strain evidence="2">NBRC 106396</strain>
    </source>
</reference>
<dbReference type="RefSeq" id="WP_379750173.1">
    <property type="nucleotide sequence ID" value="NZ_JBHTCP010000044.1"/>
</dbReference>
<evidence type="ECO:0000313" key="1">
    <source>
        <dbReference type="EMBL" id="MFC7372593.1"/>
    </source>
</evidence>
<sequence length="128" mass="14597">MELSYLYARLREKQEQLQRMQDCQRDLSECQQAFQQEKHLCTKPELTSVTWEGVLAKSFDNIRENGILSAYEEIEGSQFDRVFQAIASKISSLHADIQSINEAISAARLAQMQLKLGDEVTASGRNKN</sequence>
<evidence type="ECO:0000313" key="2">
    <source>
        <dbReference type="Proteomes" id="UP001596549"/>
    </source>
</evidence>
<proteinExistence type="predicted"/>
<dbReference type="EMBL" id="JBHTCP010000044">
    <property type="protein sequence ID" value="MFC7372593.1"/>
    <property type="molecule type" value="Genomic_DNA"/>
</dbReference>
<organism evidence="1 2">
    <name type="scientific">Fictibacillus iocasae</name>
    <dbReference type="NCBI Taxonomy" id="2715437"/>
    <lineage>
        <taxon>Bacteria</taxon>
        <taxon>Bacillati</taxon>
        <taxon>Bacillota</taxon>
        <taxon>Bacilli</taxon>
        <taxon>Bacillales</taxon>
        <taxon>Fictibacillaceae</taxon>
        <taxon>Fictibacillus</taxon>
    </lineage>
</organism>
<protein>
    <submittedName>
        <fullName evidence="1">DUF5082 family protein</fullName>
    </submittedName>
</protein>
<accession>A0ABW2NUA1</accession>